<dbReference type="PANTHER" id="PTHR47027:SF20">
    <property type="entry name" value="REVERSE TRANSCRIPTASE-LIKE PROTEIN WITH RNA-DIRECTED DNA POLYMERASE DOMAIN"/>
    <property type="match status" value="1"/>
</dbReference>
<feature type="domain" description="Reverse transcriptase" evidence="1">
    <location>
        <begin position="357"/>
        <end position="531"/>
    </location>
</feature>
<reference evidence="2 3" key="1">
    <citation type="submission" date="2023-08" db="EMBL/GenBank/DDBJ databases">
        <title>A Necator americanus chromosomal reference genome.</title>
        <authorList>
            <person name="Ilik V."/>
            <person name="Petrzelkova K.J."/>
            <person name="Pardy F."/>
            <person name="Fuh T."/>
            <person name="Niatou-Singa F.S."/>
            <person name="Gouil Q."/>
            <person name="Baker L."/>
            <person name="Ritchie M.E."/>
            <person name="Jex A.R."/>
            <person name="Gazzola D."/>
            <person name="Li H."/>
            <person name="Toshio Fujiwara R."/>
            <person name="Zhan B."/>
            <person name="Aroian R.V."/>
            <person name="Pafco B."/>
            <person name="Schwarz E.M."/>
        </authorList>
    </citation>
    <scope>NUCLEOTIDE SEQUENCE [LARGE SCALE GENOMIC DNA]</scope>
    <source>
        <strain evidence="2 3">Aroian</strain>
        <tissue evidence="2">Whole animal</tissue>
    </source>
</reference>
<protein>
    <recommendedName>
        <fullName evidence="1">Reverse transcriptase domain-containing protein</fullName>
    </recommendedName>
</protein>
<dbReference type="Proteomes" id="UP001303046">
    <property type="component" value="Unassembled WGS sequence"/>
</dbReference>
<evidence type="ECO:0000259" key="1">
    <source>
        <dbReference type="Pfam" id="PF00078"/>
    </source>
</evidence>
<evidence type="ECO:0000313" key="2">
    <source>
        <dbReference type="EMBL" id="KAK6759249.1"/>
    </source>
</evidence>
<proteinExistence type="predicted"/>
<gene>
    <name evidence="2" type="primary">Necator_chrX.g21242</name>
    <name evidence="2" type="ORF">RB195_021081</name>
</gene>
<name>A0ABR1E9A1_NECAM</name>
<organism evidence="2 3">
    <name type="scientific">Necator americanus</name>
    <name type="common">Human hookworm</name>
    <dbReference type="NCBI Taxonomy" id="51031"/>
    <lineage>
        <taxon>Eukaryota</taxon>
        <taxon>Metazoa</taxon>
        <taxon>Ecdysozoa</taxon>
        <taxon>Nematoda</taxon>
        <taxon>Chromadorea</taxon>
        <taxon>Rhabditida</taxon>
        <taxon>Rhabditina</taxon>
        <taxon>Rhabditomorpha</taxon>
        <taxon>Strongyloidea</taxon>
        <taxon>Ancylostomatidae</taxon>
        <taxon>Bunostominae</taxon>
        <taxon>Necator</taxon>
    </lineage>
</organism>
<dbReference type="EMBL" id="JAVFWL010000006">
    <property type="protein sequence ID" value="KAK6759249.1"/>
    <property type="molecule type" value="Genomic_DNA"/>
</dbReference>
<accession>A0ABR1E9A1</accession>
<evidence type="ECO:0000313" key="3">
    <source>
        <dbReference type="Proteomes" id="UP001303046"/>
    </source>
</evidence>
<dbReference type="InterPro" id="IPR000477">
    <property type="entry name" value="RT_dom"/>
</dbReference>
<dbReference type="Pfam" id="PF00078">
    <property type="entry name" value="RVT_1"/>
    <property type="match status" value="1"/>
</dbReference>
<sequence length="766" mass="88618">MQTVRGSVLRLQHYSSEVRFRPSANQAFHPSVSINCINGDRLVDFCEQTGLIIASTFKKNHRRHQLTWQGSNLLTPEEQRKRKVRILKLQLYYVLARNIPQSDIRKSRAVWDVAFDCDHRPVLLSFKIRFHERNRGVPLQPKIDMAGLKDDECRTKIRQRVFIHVGVRTRKKLSDADSFTKCIQDAAKETLPVLLPRKKFAFASAETKSTHNSVCVARSAGDFNQEKRLRRKLRRQLQQDRDNEWTSRAMEFEKAWEDRNPRKGYALLKQYSGKMKRCSPVLNTANGTLLNRLAPSAPELEHVNRPTYAVNEEPLTESEVLVCIQKMKNRKSGGDDGISAEMLKYLPPSGIRIIEESLCCVLCTRYWSIILDRLIKHREETMRDEQAGFRPSLSTIDQVFIVRIVIEIWQRYSKPMQLAFLDFEAAFESPHRGRLLNALRADGVPEKFVRLLDDMTQRTTAAVRTPAGCTTPFEVVTGVRQGAVAGPFLFNFAIDDIMRRTVDQCPADIVLAPSGCPLTDLEYADDVKLAAAYGLRLCPDKCKQLCISSRPRTGIRVDGQQIELVDEFCYLCCTLKNNGSYERDDQLRCAKANSAFNSLTKCLRSTPITNEVKLRVYLSAIRSIMMYGSETWAAPSTVMERLDCTERKLLRRRFGYFWHRVCHNEDLYAEIDVYLRMTRGKHQHLAPPSKVAKINRLRFFGHILRRPVDRLVQRVLRSSSGSSWKKPPGRKRKFWTEVVKEDLRTLDVDRQFRRDVRFRRIWNSDE</sequence>
<comment type="caution">
    <text evidence="2">The sequence shown here is derived from an EMBL/GenBank/DDBJ whole genome shotgun (WGS) entry which is preliminary data.</text>
</comment>
<keyword evidence="3" id="KW-1185">Reference proteome</keyword>
<dbReference type="PANTHER" id="PTHR47027">
    <property type="entry name" value="REVERSE TRANSCRIPTASE DOMAIN-CONTAINING PROTEIN"/>
    <property type="match status" value="1"/>
</dbReference>
<dbReference type="CDD" id="cd01650">
    <property type="entry name" value="RT_nLTR_like"/>
    <property type="match status" value="1"/>
</dbReference>